<dbReference type="KEGG" id="vg:19487237"/>
<dbReference type="Proteomes" id="UP000019744">
    <property type="component" value="Segment"/>
</dbReference>
<organism evidence="1 2">
    <name type="scientific">Bacillus phage Bcp1</name>
    <dbReference type="NCBI Taxonomy" id="584892"/>
    <lineage>
        <taxon>Viruses</taxon>
        <taxon>Duplodnaviria</taxon>
        <taxon>Heunggongvirae</taxon>
        <taxon>Uroviricota</taxon>
        <taxon>Caudoviricetes</taxon>
        <taxon>Herelleviridae</taxon>
        <taxon>Bastillevirinae</taxon>
        <taxon>Caeruleovirus</taxon>
        <taxon>Caeruleovirus Bcp1</taxon>
    </lineage>
</organism>
<sequence>MKDIQKLTVTRVVVGEGTPNKVDLTLYPKEEELVKKINEIIDAVNRLSKQKQDKPIRNLGNR</sequence>
<keyword evidence="2" id="KW-1185">Reference proteome</keyword>
<protein>
    <submittedName>
        <fullName evidence="1">Uncharacterized protein</fullName>
    </submittedName>
</protein>
<name>X2JN32_9CAUD</name>
<dbReference type="RefSeq" id="YP_009031311.1">
    <property type="nucleotide sequence ID" value="NC_024137.1"/>
</dbReference>
<reference evidence="1 2" key="1">
    <citation type="journal article" date="2014" name="Genome Announc.">
        <title>Complete Genome Sequence of Bacillus cereus Sensu Lato Bacteriophage Bcp1.</title>
        <authorList>
            <person name="Schuch R."/>
            <person name="Pelzek A.J."/>
            <person name="Fazzini M.M."/>
            <person name="Nelson D.C."/>
            <person name="Fischetti V.A."/>
        </authorList>
    </citation>
    <scope>NUCLEOTIDE SEQUENCE [LARGE SCALE GENOMIC DNA]</scope>
</reference>
<gene>
    <name evidence="1" type="ORF">Bcp1_031</name>
</gene>
<proteinExistence type="predicted"/>
<dbReference type="GeneID" id="19487237"/>
<accession>X2JN32</accession>
<evidence type="ECO:0000313" key="1">
    <source>
        <dbReference type="EMBL" id="AHN66508.1"/>
    </source>
</evidence>
<dbReference type="EMBL" id="KJ451625">
    <property type="protein sequence ID" value="AHN66508.1"/>
    <property type="molecule type" value="Genomic_DNA"/>
</dbReference>
<evidence type="ECO:0000313" key="2">
    <source>
        <dbReference type="Proteomes" id="UP000019744"/>
    </source>
</evidence>